<evidence type="ECO:0000313" key="2">
    <source>
        <dbReference type="EMBL" id="ONH66220.1"/>
    </source>
</evidence>
<dbReference type="EMBL" id="LK052899">
    <property type="protein sequence ID" value="CDR44221.1"/>
    <property type="molecule type" value="Genomic_DNA"/>
</dbReference>
<gene>
    <name evidence="2" type="ORF">BON22_3988</name>
    <name evidence="1" type="ORF">CYFA0S_14e00980g</name>
</gene>
<dbReference type="EMBL" id="MPUK01000008">
    <property type="protein sequence ID" value="ONH66220.1"/>
    <property type="molecule type" value="Genomic_DNA"/>
</dbReference>
<organism evidence="1">
    <name type="scientific">Cyberlindnera fabianii</name>
    <name type="common">Yeast</name>
    <name type="synonym">Hansenula fabianii</name>
    <dbReference type="NCBI Taxonomy" id="36022"/>
    <lineage>
        <taxon>Eukaryota</taxon>
        <taxon>Fungi</taxon>
        <taxon>Dikarya</taxon>
        <taxon>Ascomycota</taxon>
        <taxon>Saccharomycotina</taxon>
        <taxon>Saccharomycetes</taxon>
        <taxon>Phaffomycetales</taxon>
        <taxon>Phaffomycetaceae</taxon>
        <taxon>Cyberlindnera</taxon>
    </lineage>
</organism>
<proteinExistence type="predicted"/>
<dbReference type="SUPFAM" id="SSF53474">
    <property type="entry name" value="alpha/beta-Hydrolases"/>
    <property type="match status" value="1"/>
</dbReference>
<evidence type="ECO:0000313" key="1">
    <source>
        <dbReference type="EMBL" id="CDR44221.1"/>
    </source>
</evidence>
<reference evidence="3" key="2">
    <citation type="journal article" date="2017" name="Genome Announc.">
        <title>Genome sequences of Cyberlindnera fabianii 65, Pichia kudriavzevii 129, and Saccharomyces cerevisiae 131 isolated from fermented masau fruits in Zimbabwe.</title>
        <authorList>
            <person name="van Rijswijck I.M.H."/>
            <person name="Derks M.F.L."/>
            <person name="Abee T."/>
            <person name="de Ridder D."/>
            <person name="Smid E.J."/>
        </authorList>
    </citation>
    <scope>NUCLEOTIDE SEQUENCE [LARGE SCALE GENOMIC DNA]</scope>
    <source>
        <strain evidence="3">65</strain>
    </source>
</reference>
<dbReference type="OrthoDB" id="2152248at2759"/>
<dbReference type="Gene3D" id="3.40.50.1820">
    <property type="entry name" value="alpha/beta hydrolase"/>
    <property type="match status" value="1"/>
</dbReference>
<reference evidence="2" key="3">
    <citation type="submission" date="2017-01" db="EMBL/GenBank/DDBJ databases">
        <authorList>
            <person name="Mah S.A."/>
            <person name="Swanson W.J."/>
            <person name="Moy G.W."/>
            <person name="Vacquier V.D."/>
        </authorList>
    </citation>
    <scope>NUCLEOTIDE SEQUENCE [LARGE SCALE GENOMIC DNA]</scope>
    <source>
        <strain evidence="2">65</strain>
    </source>
</reference>
<dbReference type="Proteomes" id="UP000189513">
    <property type="component" value="Unassembled WGS sequence"/>
</dbReference>
<sequence length="327" mass="37348">MGFYDAVGTYRKDKRIVHTSVLVAGIEVFVYYRSDKVNPFLERETAPVDKVKFLFFIHGRTECEAELEYLLMLVLQSYYEDEDHDPAPLIIFSWDQRNHGTRIVDEFKNEGWSSGNDTHAMDMISCVDGGVLDLKNIVDYIPAYLPGYRNFKNVIRIVAGVSMGGHISIRAVANYPGLFHAAIPIIGCFDLTTLMMKRLEPNLKGVTLFIHSYGILKHTMGEKHTKYPQELFDITSREDSHISRFYDTKQTKTLALFGAEDNLVPFRYSIPFIEAIGEDVVDYPPHIDTNKTFQAYKYPCGHAVTTEMLQHITEFLLGLFDPSISYA</sequence>
<protein>
    <submittedName>
        <fullName evidence="1">CYFA0S14e00980g1_1</fullName>
    </submittedName>
</protein>
<evidence type="ECO:0000313" key="3">
    <source>
        <dbReference type="Proteomes" id="UP000189513"/>
    </source>
</evidence>
<dbReference type="OMA" id="HNRTRTY"/>
<dbReference type="STRING" id="36022.A0A061BBA3"/>
<accession>A0A061BBA3</accession>
<dbReference type="InterPro" id="IPR029058">
    <property type="entry name" value="AB_hydrolase_fold"/>
</dbReference>
<dbReference type="VEuPathDB" id="FungiDB:BON22_3988"/>
<name>A0A061BBA3_CYBFA</name>
<reference evidence="1" key="1">
    <citation type="journal article" date="2014" name="Genome Announc.">
        <title>Genome sequence of the yeast Cyberlindnera fabianii (Hansenula fabianii).</title>
        <authorList>
            <person name="Freel K.C."/>
            <person name="Sarilar V."/>
            <person name="Neuveglise C."/>
            <person name="Devillers H."/>
            <person name="Friedrich A."/>
            <person name="Schacherer J."/>
        </authorList>
    </citation>
    <scope>NUCLEOTIDE SEQUENCE</scope>
    <source>
        <strain evidence="1">YJS4271</strain>
    </source>
</reference>
<dbReference type="AlphaFoldDB" id="A0A061BBA3"/>
<keyword evidence="3" id="KW-1185">Reference proteome</keyword>